<organism evidence="1 3">
    <name type="scientific">Sulfodiicoccus acidiphilus</name>
    <dbReference type="NCBI Taxonomy" id="1670455"/>
    <lineage>
        <taxon>Archaea</taxon>
        <taxon>Thermoproteota</taxon>
        <taxon>Thermoprotei</taxon>
        <taxon>Sulfolobales</taxon>
        <taxon>Sulfolobaceae</taxon>
        <taxon>Sulfodiicoccus</taxon>
    </lineage>
</organism>
<reference evidence="2" key="1">
    <citation type="journal article" date="2014" name="Int. J. Syst. Evol. Microbiol.">
        <title>Complete genome sequence of Corynebacterium casei LMG S-19264T (=DSM 44701T), isolated from a smear-ripened cheese.</title>
        <authorList>
            <consortium name="US DOE Joint Genome Institute (JGI-PGF)"/>
            <person name="Walter F."/>
            <person name="Albersmeier A."/>
            <person name="Kalinowski J."/>
            <person name="Ruckert C."/>
        </authorList>
    </citation>
    <scope>NUCLEOTIDE SEQUENCE</scope>
    <source>
        <strain evidence="2">JCM 31740</strain>
    </source>
</reference>
<protein>
    <submittedName>
        <fullName evidence="1">Uncharacterized protein</fullName>
    </submittedName>
</protein>
<reference evidence="3" key="2">
    <citation type="submission" date="2018-04" db="EMBL/GenBank/DDBJ databases">
        <title>Complete genome sequence of Sulfodiicoccus acidiphilus strain HS-1.</title>
        <authorList>
            <person name="Sakai H.D."/>
            <person name="Kurosawa N."/>
        </authorList>
    </citation>
    <scope>NUCLEOTIDE SEQUENCE [LARGE SCALE GENOMIC DNA]</scope>
    <source>
        <strain evidence="3">HS-1</strain>
    </source>
</reference>
<evidence type="ECO:0000313" key="2">
    <source>
        <dbReference type="EMBL" id="GGT96541.1"/>
    </source>
</evidence>
<accession>A0A348B6L3</accession>
<name>A0A348B6L3_9CREN</name>
<dbReference type="Proteomes" id="UP000276741">
    <property type="component" value="Chromosome"/>
</dbReference>
<dbReference type="Proteomes" id="UP000616143">
    <property type="component" value="Unassembled WGS sequence"/>
</dbReference>
<reference evidence="2" key="4">
    <citation type="submission" date="2020-09" db="EMBL/GenBank/DDBJ databases">
        <authorList>
            <person name="Sun Q."/>
            <person name="Ohkuma M."/>
        </authorList>
    </citation>
    <scope>NUCLEOTIDE SEQUENCE</scope>
    <source>
        <strain evidence="2">JCM 31740</strain>
    </source>
</reference>
<proteinExistence type="predicted"/>
<keyword evidence="3" id="KW-1185">Reference proteome</keyword>
<dbReference type="KEGG" id="sacd:HS1genome_2204"/>
<dbReference type="AlphaFoldDB" id="A0A348B6L3"/>
<dbReference type="EMBL" id="AP018553">
    <property type="protein sequence ID" value="BBD73815.1"/>
    <property type="molecule type" value="Genomic_DNA"/>
</dbReference>
<evidence type="ECO:0000313" key="3">
    <source>
        <dbReference type="Proteomes" id="UP000276741"/>
    </source>
</evidence>
<evidence type="ECO:0000313" key="1">
    <source>
        <dbReference type="EMBL" id="BBD73815.1"/>
    </source>
</evidence>
<reference evidence="1" key="3">
    <citation type="journal article" date="2019" name="BMC Res. Notes">
        <title>Complete genome sequence of the Sulfodiicoccus acidiphilus strain HS-1T, the first crenarchaeon that lacks polB3, isolated from an acidic hot spring in Ohwaku-dani, Hakone, Japan.</title>
        <authorList>
            <person name="Sakai H.D."/>
            <person name="Kurosawa N."/>
        </authorList>
    </citation>
    <scope>NUCLEOTIDE SEQUENCE</scope>
    <source>
        <strain evidence="1">HS-1</strain>
    </source>
</reference>
<sequence>MEIASKIPMTPKERELLRAACNCYNACKENFEETVRMISEARGLDPNEVKELLTSLKVKYRDDPEYIELRSRLPSDFPV</sequence>
<gene>
    <name evidence="2" type="ORF">GCM10007116_12690</name>
    <name evidence="1" type="ORF">HS1genome_2204</name>
</gene>
<dbReference type="EMBL" id="BMQS01000010">
    <property type="protein sequence ID" value="GGT96541.1"/>
    <property type="molecule type" value="Genomic_DNA"/>
</dbReference>